<sequence length="400" mass="45175">MVDVVRRIQSFNAGRDPERLRMKYRNIRSNPFVFLRGTCHLFYDLLPQDGLFRSAPLTWICGDLHLENFGSYKGDNRLVYFDVNDFDEAALAPASWDIVRFLTSVLVGADGMSASRIEAQTLGQSFLDAYASALVLGKTRWVERDTAQGIVGELLEGLRDRPRSKFLDGRTQRKGRQRVLRVDGKKALPVSDKQRAGITAFMEKYAEEQPNPDFYKPLDVARRIAGTGSLGVDRYVILIQGKGSPDGNYLLDLKEALPSSLMPHLKVLQPKWKTEAHRVVELQRRSQAVSMAFLQPVVVGKTSYVLRGLQPAEDRITFDRLHHTMPELQHVMSTMGSIVAWDQLRSAGRQGSAIADELIAFGQSRKWEKQLLSLSQDCAAQVHKDWQIYSDAYDDGVFKV</sequence>
<evidence type="ECO:0000313" key="1">
    <source>
        <dbReference type="EMBL" id="MFC3109364.1"/>
    </source>
</evidence>
<dbReference type="SUPFAM" id="SSF56112">
    <property type="entry name" value="Protein kinase-like (PK-like)"/>
    <property type="match status" value="1"/>
</dbReference>
<keyword evidence="2" id="KW-1185">Reference proteome</keyword>
<proteinExistence type="predicted"/>
<dbReference type="InterPro" id="IPR011009">
    <property type="entry name" value="Kinase-like_dom_sf"/>
</dbReference>
<dbReference type="InterPro" id="IPR018721">
    <property type="entry name" value="DUF2252"/>
</dbReference>
<protein>
    <submittedName>
        <fullName evidence="1">DUF2252 domain-containing protein</fullName>
    </submittedName>
</protein>
<evidence type="ECO:0000313" key="2">
    <source>
        <dbReference type="Proteomes" id="UP001595530"/>
    </source>
</evidence>
<dbReference type="RefSeq" id="WP_390331961.1">
    <property type="nucleotide sequence ID" value="NZ_JBHRTP010000049.1"/>
</dbReference>
<dbReference type="EMBL" id="JBHRTP010000049">
    <property type="protein sequence ID" value="MFC3109364.1"/>
    <property type="molecule type" value="Genomic_DNA"/>
</dbReference>
<gene>
    <name evidence="1" type="ORF">ACFOFO_15585</name>
</gene>
<dbReference type="Proteomes" id="UP001595530">
    <property type="component" value="Unassembled WGS sequence"/>
</dbReference>
<name>A0ABV7F5A3_9BURK</name>
<organism evidence="1 2">
    <name type="scientific">Undibacterium arcticum</name>
    <dbReference type="NCBI Taxonomy" id="1762892"/>
    <lineage>
        <taxon>Bacteria</taxon>
        <taxon>Pseudomonadati</taxon>
        <taxon>Pseudomonadota</taxon>
        <taxon>Betaproteobacteria</taxon>
        <taxon>Burkholderiales</taxon>
        <taxon>Oxalobacteraceae</taxon>
        <taxon>Undibacterium</taxon>
    </lineage>
</organism>
<reference evidence="2" key="1">
    <citation type="journal article" date="2019" name="Int. J. Syst. Evol. Microbiol.">
        <title>The Global Catalogue of Microorganisms (GCM) 10K type strain sequencing project: providing services to taxonomists for standard genome sequencing and annotation.</title>
        <authorList>
            <consortium name="The Broad Institute Genomics Platform"/>
            <consortium name="The Broad Institute Genome Sequencing Center for Infectious Disease"/>
            <person name="Wu L."/>
            <person name="Ma J."/>
        </authorList>
    </citation>
    <scope>NUCLEOTIDE SEQUENCE [LARGE SCALE GENOMIC DNA]</scope>
    <source>
        <strain evidence="2">KCTC 42986</strain>
    </source>
</reference>
<dbReference type="PANTHER" id="PTHR39441">
    <property type="entry name" value="DUF2252 DOMAIN-CONTAINING PROTEIN"/>
    <property type="match status" value="1"/>
</dbReference>
<dbReference type="PANTHER" id="PTHR39441:SF1">
    <property type="entry name" value="DUF2252 DOMAIN-CONTAINING PROTEIN"/>
    <property type="match status" value="1"/>
</dbReference>
<dbReference type="Pfam" id="PF10009">
    <property type="entry name" value="DUF2252"/>
    <property type="match status" value="1"/>
</dbReference>
<accession>A0ABV7F5A3</accession>
<comment type="caution">
    <text evidence="1">The sequence shown here is derived from an EMBL/GenBank/DDBJ whole genome shotgun (WGS) entry which is preliminary data.</text>
</comment>